<dbReference type="Pfam" id="PF10396">
    <property type="entry name" value="TrmE_N"/>
    <property type="match status" value="1"/>
</dbReference>
<dbReference type="GO" id="GO:0030488">
    <property type="term" value="P:tRNA methylation"/>
    <property type="evidence" value="ECO:0007669"/>
    <property type="project" value="TreeGrafter"/>
</dbReference>
<evidence type="ECO:0000259" key="12">
    <source>
        <dbReference type="PROSITE" id="PS51709"/>
    </source>
</evidence>
<keyword evidence="3 10" id="KW-0819">tRNA processing</keyword>
<comment type="caution">
    <text evidence="13">The sequence shown here is derived from an EMBL/GenBank/DDBJ whole genome shotgun (WGS) entry which is preliminary data.</text>
</comment>
<keyword evidence="9 10" id="KW-0342">GTP-binding</keyword>
<feature type="binding site" evidence="10">
    <location>
        <position position="23"/>
    </location>
    <ligand>
        <name>(6S)-5-formyl-5,6,7,8-tetrahydrofolate</name>
        <dbReference type="ChEBI" id="CHEBI:57457"/>
    </ligand>
</feature>
<dbReference type="InterPro" id="IPR031168">
    <property type="entry name" value="G_TrmE"/>
</dbReference>
<evidence type="ECO:0000256" key="11">
    <source>
        <dbReference type="RuleBase" id="RU003313"/>
    </source>
</evidence>
<dbReference type="NCBIfam" id="TIGR00450">
    <property type="entry name" value="mnmE_trmE_thdF"/>
    <property type="match status" value="1"/>
</dbReference>
<dbReference type="InterPro" id="IPR004520">
    <property type="entry name" value="GTPase_MnmE"/>
</dbReference>
<dbReference type="Gene3D" id="1.20.120.430">
    <property type="entry name" value="tRNA modification GTPase MnmE domain 2"/>
    <property type="match status" value="1"/>
</dbReference>
<evidence type="ECO:0000256" key="3">
    <source>
        <dbReference type="ARBA" id="ARBA00022694"/>
    </source>
</evidence>
<evidence type="ECO:0000256" key="6">
    <source>
        <dbReference type="ARBA" id="ARBA00022801"/>
    </source>
</evidence>
<dbReference type="Proteomes" id="UP000216024">
    <property type="component" value="Unassembled WGS sequence"/>
</dbReference>
<dbReference type="PROSITE" id="PS51709">
    <property type="entry name" value="G_TRME"/>
    <property type="match status" value="1"/>
</dbReference>
<feature type="binding site" evidence="10">
    <location>
        <position position="252"/>
    </location>
    <ligand>
        <name>K(+)</name>
        <dbReference type="ChEBI" id="CHEBI:29103"/>
    </ligand>
</feature>
<dbReference type="InterPro" id="IPR006073">
    <property type="entry name" value="GTP-bd"/>
</dbReference>
<dbReference type="Gene3D" id="3.30.1360.120">
    <property type="entry name" value="Probable tRNA modification gtpase trme, domain 1"/>
    <property type="match status" value="1"/>
</dbReference>
<keyword evidence="14" id="KW-1185">Reference proteome</keyword>
<feature type="binding site" evidence="10">
    <location>
        <position position="254"/>
    </location>
    <ligand>
        <name>K(+)</name>
        <dbReference type="ChEBI" id="CHEBI:29103"/>
    </ligand>
</feature>
<dbReference type="InterPro" id="IPR027266">
    <property type="entry name" value="TrmE/GcvT-like"/>
</dbReference>
<keyword evidence="7 10" id="KW-0460">Magnesium</keyword>
<keyword evidence="8 10" id="KW-0630">Potassium</keyword>
<keyword evidence="2 10" id="KW-0963">Cytoplasm</keyword>
<comment type="subunit">
    <text evidence="10">Homodimer. Heterotetramer of two MnmE and two MnmG subunits.</text>
</comment>
<feature type="binding site" evidence="10">
    <location>
        <begin position="277"/>
        <end position="280"/>
    </location>
    <ligand>
        <name>GTP</name>
        <dbReference type="ChEBI" id="CHEBI:37565"/>
    </ligand>
</feature>
<evidence type="ECO:0000256" key="4">
    <source>
        <dbReference type="ARBA" id="ARBA00022723"/>
    </source>
</evidence>
<evidence type="ECO:0000256" key="2">
    <source>
        <dbReference type="ARBA" id="ARBA00022490"/>
    </source>
</evidence>
<feature type="binding site" evidence="10">
    <location>
        <position position="127"/>
    </location>
    <ligand>
        <name>(6S)-5-formyl-5,6,7,8-tetrahydrofolate</name>
        <dbReference type="ChEBI" id="CHEBI:57457"/>
    </ligand>
</feature>
<dbReference type="PANTHER" id="PTHR42714">
    <property type="entry name" value="TRNA MODIFICATION GTPASE GTPBP3"/>
    <property type="match status" value="1"/>
</dbReference>
<dbReference type="CDD" id="cd04164">
    <property type="entry name" value="trmE"/>
    <property type="match status" value="1"/>
</dbReference>
<keyword evidence="6 10" id="KW-0378">Hydrolase</keyword>
<evidence type="ECO:0000313" key="13">
    <source>
        <dbReference type="EMBL" id="PAB58437.1"/>
    </source>
</evidence>
<protein>
    <recommendedName>
        <fullName evidence="10">tRNA modification GTPase MnmE</fullName>
        <ecNumber evidence="10">3.6.-.-</ecNumber>
    </recommendedName>
</protein>
<dbReference type="AlphaFoldDB" id="A0A267MG44"/>
<evidence type="ECO:0000256" key="7">
    <source>
        <dbReference type="ARBA" id="ARBA00022842"/>
    </source>
</evidence>
<evidence type="ECO:0000256" key="8">
    <source>
        <dbReference type="ARBA" id="ARBA00022958"/>
    </source>
</evidence>
<evidence type="ECO:0000256" key="9">
    <source>
        <dbReference type="ARBA" id="ARBA00023134"/>
    </source>
</evidence>
<dbReference type="Gene3D" id="3.40.50.300">
    <property type="entry name" value="P-loop containing nucleotide triphosphate hydrolases"/>
    <property type="match status" value="1"/>
</dbReference>
<feature type="binding site" evidence="10">
    <location>
        <position position="461"/>
    </location>
    <ligand>
        <name>(6S)-5-formyl-5,6,7,8-tetrahydrofolate</name>
        <dbReference type="ChEBI" id="CHEBI:57457"/>
    </ligand>
</feature>
<dbReference type="NCBIfam" id="TIGR00231">
    <property type="entry name" value="small_GTP"/>
    <property type="match status" value="1"/>
</dbReference>
<dbReference type="InterPro" id="IPR005225">
    <property type="entry name" value="Small_GTP-bd"/>
</dbReference>
<dbReference type="SUPFAM" id="SSF52540">
    <property type="entry name" value="P-loop containing nucleoside triphosphate hydrolases"/>
    <property type="match status" value="1"/>
</dbReference>
<sequence>MMAENTIAAIATAPGEAGIGIVRLSGEKSIHILDKIFKPTKKNSIRDYEPRRITHGKIIDPDTQKIVDEVLVTYMKGPYTYTAEDVVEINCHGGMVPVKNILDLVLRQGAFMAERGEFTKRAFLNGRIDLSQAEAVMDIIKAKTSTGFDVALNQLEGSLSNEVKAIRHDLLEVLAHITVNIDFPDDDIEELTYDKLEQDSIKILEKIDKLLDTAHTGKILKEGLNTVIIGKPNVGKSSLMNALLKESRAIVTDVPGTTRDIIEEIISVKGIPLRITDTAGIRETEDVVEKIGVERSKESFNKADLVIFILNASETLSIEDKEIMDKLQHKETIVLMNKTDLPNVIDLDELKELLPGKSIIPISVKENKGLDLLEDKIVNMVYEGKVQRHEDSLVTNARHKRALEVGKTSMEEGIEAIRSGLALDFVEVDIKNCWESLGEITGDTTSEDMLDRIFSSFCIGK</sequence>
<dbReference type="GO" id="GO:0046872">
    <property type="term" value="F:metal ion binding"/>
    <property type="evidence" value="ECO:0007669"/>
    <property type="project" value="UniProtKB-KW"/>
</dbReference>
<dbReference type="FunFam" id="3.30.1360.120:FF:000003">
    <property type="entry name" value="tRNA modification GTPase MnmE"/>
    <property type="match status" value="1"/>
</dbReference>
<gene>
    <name evidence="10" type="primary">mnmE</name>
    <name evidence="10" type="synonym">trmE</name>
    <name evidence="13" type="ORF">CCE28_15115</name>
</gene>
<comment type="caution">
    <text evidence="10">Lacks conserved residue(s) required for the propagation of feature annotation.</text>
</comment>
<proteinExistence type="inferred from homology"/>
<evidence type="ECO:0000256" key="10">
    <source>
        <dbReference type="HAMAP-Rule" id="MF_00379"/>
    </source>
</evidence>
<dbReference type="PANTHER" id="PTHR42714:SF2">
    <property type="entry name" value="TRNA MODIFICATION GTPASE GTPBP3, MITOCHONDRIAL"/>
    <property type="match status" value="1"/>
</dbReference>
<dbReference type="EMBL" id="NIBG01000015">
    <property type="protein sequence ID" value="PAB58437.1"/>
    <property type="molecule type" value="Genomic_DNA"/>
</dbReference>
<keyword evidence="5 10" id="KW-0547">Nucleotide-binding</keyword>
<dbReference type="InterPro" id="IPR018948">
    <property type="entry name" value="GTP-bd_TrmE_N"/>
</dbReference>
<dbReference type="Pfam" id="PF12631">
    <property type="entry name" value="MnmE_helical"/>
    <property type="match status" value="1"/>
</dbReference>
<feature type="binding site" evidence="10">
    <location>
        <position position="258"/>
    </location>
    <ligand>
        <name>Mg(2+)</name>
        <dbReference type="ChEBI" id="CHEBI:18420"/>
    </ligand>
</feature>
<evidence type="ECO:0000256" key="5">
    <source>
        <dbReference type="ARBA" id="ARBA00022741"/>
    </source>
</evidence>
<dbReference type="Pfam" id="PF01926">
    <property type="entry name" value="MMR_HSR1"/>
    <property type="match status" value="1"/>
</dbReference>
<dbReference type="HAMAP" id="MF_00379">
    <property type="entry name" value="GTPase_MnmE"/>
    <property type="match status" value="1"/>
</dbReference>
<dbReference type="FunFam" id="3.40.50.300:FF:000494">
    <property type="entry name" value="tRNA modification GTPase MnmE"/>
    <property type="match status" value="1"/>
</dbReference>
<feature type="binding site" evidence="10">
    <location>
        <position position="237"/>
    </location>
    <ligand>
        <name>Mg(2+)</name>
        <dbReference type="ChEBI" id="CHEBI:18420"/>
    </ligand>
</feature>
<dbReference type="NCBIfam" id="NF003661">
    <property type="entry name" value="PRK05291.1-3"/>
    <property type="match status" value="1"/>
</dbReference>
<feature type="binding site" evidence="10">
    <location>
        <begin position="233"/>
        <end position="238"/>
    </location>
    <ligand>
        <name>GTP</name>
        <dbReference type="ChEBI" id="CHEBI:37565"/>
    </ligand>
</feature>
<dbReference type="GO" id="GO:0042802">
    <property type="term" value="F:identical protein binding"/>
    <property type="evidence" value="ECO:0007669"/>
    <property type="project" value="UniProtKB-ARBA"/>
</dbReference>
<dbReference type="InterPro" id="IPR027417">
    <property type="entry name" value="P-loop_NTPase"/>
</dbReference>
<dbReference type="RefSeq" id="WP_095134567.1">
    <property type="nucleotide sequence ID" value="NZ_NIBG01000015.1"/>
</dbReference>
<dbReference type="InterPro" id="IPR025867">
    <property type="entry name" value="MnmE_helical"/>
</dbReference>
<comment type="function">
    <text evidence="10">Exhibits a very high intrinsic GTPase hydrolysis rate. Involved in the addition of a carboxymethylaminomethyl (cmnm) group at the wobble position (U34) of certain tRNAs, forming tRNA-cmnm(5)s(2)U34.</text>
</comment>
<organism evidence="13 14">
    <name type="scientific">Anaeromicrobium sediminis</name>
    <dbReference type="NCBI Taxonomy" id="1478221"/>
    <lineage>
        <taxon>Bacteria</taxon>
        <taxon>Bacillati</taxon>
        <taxon>Bacillota</taxon>
        <taxon>Clostridia</taxon>
        <taxon>Peptostreptococcales</taxon>
        <taxon>Thermotaleaceae</taxon>
        <taxon>Anaeromicrobium</taxon>
    </lineage>
</organism>
<dbReference type="GO" id="GO:0002098">
    <property type="term" value="P:tRNA wobble uridine modification"/>
    <property type="evidence" value="ECO:0007669"/>
    <property type="project" value="TreeGrafter"/>
</dbReference>
<dbReference type="GO" id="GO:0005525">
    <property type="term" value="F:GTP binding"/>
    <property type="evidence" value="ECO:0007669"/>
    <property type="project" value="UniProtKB-UniRule"/>
</dbReference>
<feature type="domain" description="TrmE-type G" evidence="12">
    <location>
        <begin position="223"/>
        <end position="382"/>
    </location>
</feature>
<accession>A0A267MG44</accession>
<dbReference type="GO" id="GO:0003924">
    <property type="term" value="F:GTPase activity"/>
    <property type="evidence" value="ECO:0007669"/>
    <property type="project" value="UniProtKB-UniRule"/>
</dbReference>
<evidence type="ECO:0000256" key="1">
    <source>
        <dbReference type="ARBA" id="ARBA00011043"/>
    </source>
</evidence>
<reference evidence="13 14" key="1">
    <citation type="submission" date="2017-06" db="EMBL/GenBank/DDBJ databases">
        <title>Draft genome sequence of anaerobic fermentative bacterium Anaeromicrobium sediminis DY2726D isolated from West Pacific Ocean sediments.</title>
        <authorList>
            <person name="Zeng X."/>
        </authorList>
    </citation>
    <scope>NUCLEOTIDE SEQUENCE [LARGE SCALE GENOMIC DNA]</scope>
    <source>
        <strain evidence="13 14">DY2726D</strain>
    </source>
</reference>
<comment type="cofactor">
    <cofactor evidence="10">
        <name>K(+)</name>
        <dbReference type="ChEBI" id="CHEBI:29103"/>
    </cofactor>
    <text evidence="10">Binds 1 potassium ion per subunit.</text>
</comment>
<name>A0A267MG44_9FIRM</name>
<feature type="binding site" evidence="10">
    <location>
        <position position="88"/>
    </location>
    <ligand>
        <name>(6S)-5-formyl-5,6,7,8-tetrahydrofolate</name>
        <dbReference type="ChEBI" id="CHEBI:57457"/>
    </ligand>
</feature>
<dbReference type="EC" id="3.6.-.-" evidence="10"/>
<feature type="binding site" evidence="10">
    <location>
        <position position="233"/>
    </location>
    <ligand>
        <name>K(+)</name>
        <dbReference type="ChEBI" id="CHEBI:29103"/>
    </ligand>
</feature>
<comment type="subcellular location">
    <subcellularLocation>
        <location evidence="10">Cytoplasm</location>
    </subcellularLocation>
</comment>
<keyword evidence="4 10" id="KW-0479">Metal-binding</keyword>
<feature type="binding site" evidence="10">
    <location>
        <position position="257"/>
    </location>
    <ligand>
        <name>K(+)</name>
        <dbReference type="ChEBI" id="CHEBI:29103"/>
    </ligand>
</feature>
<dbReference type="SUPFAM" id="SSF116878">
    <property type="entry name" value="TrmE connector domain"/>
    <property type="match status" value="1"/>
</dbReference>
<evidence type="ECO:0000313" key="14">
    <source>
        <dbReference type="Proteomes" id="UP000216024"/>
    </source>
</evidence>
<feature type="binding site" evidence="10">
    <location>
        <begin position="252"/>
        <end position="258"/>
    </location>
    <ligand>
        <name>GTP</name>
        <dbReference type="ChEBI" id="CHEBI:37565"/>
    </ligand>
</feature>
<dbReference type="CDD" id="cd14858">
    <property type="entry name" value="TrmE_N"/>
    <property type="match status" value="1"/>
</dbReference>
<comment type="similarity">
    <text evidence="1 10 11">Belongs to the TRAFAC class TrmE-Era-EngA-EngB-Septin-like GTPase superfamily. TrmE GTPase family.</text>
</comment>
<dbReference type="InterPro" id="IPR027368">
    <property type="entry name" value="MnmE_dom2"/>
</dbReference>
<dbReference type="GO" id="GO:0005829">
    <property type="term" value="C:cytosol"/>
    <property type="evidence" value="ECO:0007669"/>
    <property type="project" value="TreeGrafter"/>
</dbReference>